<evidence type="ECO:0000313" key="3">
    <source>
        <dbReference type="EMBL" id="MCX2562763.1"/>
    </source>
</evidence>
<proteinExistence type="predicted"/>
<dbReference type="Gene3D" id="3.30.1330.60">
    <property type="entry name" value="OmpA-like domain"/>
    <property type="match status" value="1"/>
</dbReference>
<feature type="signal peptide" evidence="2">
    <location>
        <begin position="1"/>
        <end position="26"/>
    </location>
</feature>
<gene>
    <name evidence="3" type="ORF">OQ497_02100</name>
</gene>
<feature type="region of interest" description="Disordered" evidence="1">
    <location>
        <begin position="40"/>
        <end position="112"/>
    </location>
</feature>
<dbReference type="Proteomes" id="UP001301152">
    <property type="component" value="Unassembled WGS sequence"/>
</dbReference>
<evidence type="ECO:0008006" key="5">
    <source>
        <dbReference type="Google" id="ProtNLM"/>
    </source>
</evidence>
<evidence type="ECO:0000313" key="4">
    <source>
        <dbReference type="Proteomes" id="UP001301152"/>
    </source>
</evidence>
<dbReference type="SUPFAM" id="SSF103088">
    <property type="entry name" value="OmpA-like"/>
    <property type="match status" value="1"/>
</dbReference>
<accession>A0ABT3QBT5</accession>
<sequence length="247" mass="26006">MRNPFSFSVLPALCAAFALPAASAYAQVTTNTEILDTLQTQAQHSTPPSRHAPPARRMQKPAAAPAQATGSNNSSATGSAVPATSKPAVKTTIPDIPQAPPPDPQLTTPPNIELHPFPIPPQPVVQLKAAGKVTEIKNGIRVTFAPKSADLNPVTHQAILTFGQKLAENPYKQALINAYSSAATDDPSLPRRMAFSRGLAARSVLMNAGIPSTRIYLRVIGIPHDSEGNQAGTQDFIEISQSGNDPS</sequence>
<reference evidence="3 4" key="1">
    <citation type="submission" date="2022-11" db="EMBL/GenBank/DDBJ databases">
        <title>Genome sequencing of Acetobacter type strain.</title>
        <authorList>
            <person name="Heo J."/>
            <person name="Lee D."/>
            <person name="Han B.-H."/>
            <person name="Hong S.-B."/>
            <person name="Kwon S.-W."/>
        </authorList>
    </citation>
    <scope>NUCLEOTIDE SEQUENCE [LARGE SCALE GENOMIC DNA]</scope>
    <source>
        <strain evidence="3 4">KACC 21253</strain>
    </source>
</reference>
<keyword evidence="2" id="KW-0732">Signal</keyword>
<feature type="chain" id="PRO_5045563600" description="OmpA-like domain-containing protein" evidence="2">
    <location>
        <begin position="27"/>
        <end position="247"/>
    </location>
</feature>
<keyword evidence="4" id="KW-1185">Reference proteome</keyword>
<evidence type="ECO:0000256" key="1">
    <source>
        <dbReference type="SAM" id="MobiDB-lite"/>
    </source>
</evidence>
<dbReference type="InterPro" id="IPR036737">
    <property type="entry name" value="OmpA-like_sf"/>
</dbReference>
<comment type="caution">
    <text evidence="3">The sequence shown here is derived from an EMBL/GenBank/DDBJ whole genome shotgun (WGS) entry which is preliminary data.</text>
</comment>
<dbReference type="EMBL" id="JAPIUZ010000001">
    <property type="protein sequence ID" value="MCX2562763.1"/>
    <property type="molecule type" value="Genomic_DNA"/>
</dbReference>
<protein>
    <recommendedName>
        <fullName evidence="5">OmpA-like domain-containing protein</fullName>
    </recommendedName>
</protein>
<evidence type="ECO:0000256" key="2">
    <source>
        <dbReference type="SAM" id="SignalP"/>
    </source>
</evidence>
<organism evidence="3 4">
    <name type="scientific">Acetobacter thailandicus</name>
    <dbReference type="NCBI Taxonomy" id="1502842"/>
    <lineage>
        <taxon>Bacteria</taxon>
        <taxon>Pseudomonadati</taxon>
        <taxon>Pseudomonadota</taxon>
        <taxon>Alphaproteobacteria</taxon>
        <taxon>Acetobacterales</taxon>
        <taxon>Acetobacteraceae</taxon>
        <taxon>Acetobacter</taxon>
    </lineage>
</organism>
<dbReference type="RefSeq" id="WP_173559480.1">
    <property type="nucleotide sequence ID" value="NZ_JAPIUZ010000001.1"/>
</dbReference>
<feature type="compositionally biased region" description="Polar residues" evidence="1">
    <location>
        <begin position="68"/>
        <end position="78"/>
    </location>
</feature>
<name>A0ABT3QBT5_9PROT</name>